<dbReference type="InterPro" id="IPR057949">
    <property type="entry name" value="TPR_TEX10"/>
</dbReference>
<accession>A0A2R5L9A1</accession>
<reference evidence="2" key="1">
    <citation type="submission" date="2018-03" db="EMBL/GenBank/DDBJ databases">
        <title>The relapsing fever spirochete Borrelia turicatae persists in the highly oxidative environment of its soft-bodied tick vector.</title>
        <authorList>
            <person name="Bourret T.J."/>
            <person name="Boyle W.K."/>
            <person name="Valenzuela J.G."/>
            <person name="Oliveira F."/>
            <person name="Lopez J.E."/>
        </authorList>
    </citation>
    <scope>NUCLEOTIDE SEQUENCE</scope>
    <source>
        <strain evidence="2">Kansas strain/isolate</strain>
        <tissue evidence="2">Salivary glands</tissue>
    </source>
</reference>
<name>A0A2R5L9A1_9ACAR</name>
<dbReference type="EMBL" id="GGLE01001950">
    <property type="protein sequence ID" value="MBY06076.1"/>
    <property type="molecule type" value="Transcribed_RNA"/>
</dbReference>
<dbReference type="Pfam" id="PF25781">
    <property type="entry name" value="TPR_TEX10"/>
    <property type="match status" value="1"/>
</dbReference>
<evidence type="ECO:0000259" key="1">
    <source>
        <dbReference type="Pfam" id="PF25781"/>
    </source>
</evidence>
<feature type="domain" description="TEX10-like TPR repeats" evidence="1">
    <location>
        <begin position="319"/>
        <end position="641"/>
    </location>
</feature>
<proteinExistence type="predicted"/>
<sequence>MISTCRETAPHSSQRRRVLATHLKKKFTNVEWWARVLAKLEQFLKVALKAWYTDKENSVESKECTSVRITGSVGGVTLYKTGLTPTSTSGFSLYTSLLASPHGCRESAREFSMELVHLLLDMWTEANPTSSAGEALERGAVALMYSILKVLLLVINWLKRENSANVQWFEDTFGKSLASHFASRFPFSLDCIGAARAVKRSPFEREISPTTLNLSVCEVLATQLRVVPSSQCSVMLQYFRSLLGHEGHVRPGDVKTVLKVSQLLLPHVSAKDRLSLVESVWNIYNCNETLYKADTYLILEFFYQLLLDSRRAVEPLSPVLSDFLRSLPEQALAMMIEEEPDWRVLPFLCKVAVLQVFQFAESFKKCSLHYVDLLETLTEDSHQRTIIGLLCRTADLDEEHMRRLFGVIPNLSDENTLYLLQLLLARCADCKEDPAYLASYYSFLLSVTTGMSSMNAMALERAWSDESSWPTLKELLPELSTAQIVPQDFASVANHVPVVEVALVSLGMFPAQGDLEWIVAPFLDQFFKTYRVVSCTAVVSLLKIVCHKVPSLHTKFGSLFLSMAASILCVAVHVGNSEEEKRSREVVLAALKEYLQLCSCTPAILNMLVQAMQLPLSLACLRLLAGSMHILLQQGLLDVHEKAVALDSLSTIKGQEDVQYQRWYCNIVYDFVRQVPKSADS</sequence>
<dbReference type="AlphaFoldDB" id="A0A2R5L9A1"/>
<evidence type="ECO:0000313" key="2">
    <source>
        <dbReference type="EMBL" id="MBY06076.1"/>
    </source>
</evidence>
<organism evidence="2">
    <name type="scientific">Ornithodoros turicata</name>
    <dbReference type="NCBI Taxonomy" id="34597"/>
    <lineage>
        <taxon>Eukaryota</taxon>
        <taxon>Metazoa</taxon>
        <taxon>Ecdysozoa</taxon>
        <taxon>Arthropoda</taxon>
        <taxon>Chelicerata</taxon>
        <taxon>Arachnida</taxon>
        <taxon>Acari</taxon>
        <taxon>Parasitiformes</taxon>
        <taxon>Ixodida</taxon>
        <taxon>Ixodoidea</taxon>
        <taxon>Argasidae</taxon>
        <taxon>Ornithodorinae</taxon>
        <taxon>Ornithodoros</taxon>
    </lineage>
</organism>
<protein>
    <recommendedName>
        <fullName evidence="1">TEX10-like TPR repeats domain-containing protein</fullName>
    </recommendedName>
</protein>